<keyword evidence="2" id="KW-1185">Reference proteome</keyword>
<proteinExistence type="predicted"/>
<evidence type="ECO:0000313" key="1">
    <source>
        <dbReference type="EMBL" id="VEN49726.1"/>
    </source>
</evidence>
<protein>
    <submittedName>
        <fullName evidence="1">Uncharacterized protein</fullName>
    </submittedName>
</protein>
<dbReference type="Proteomes" id="UP000410492">
    <property type="component" value="Unassembled WGS sequence"/>
</dbReference>
<sequence length="34" mass="3942">MVTPYFSKLCHGHMCLLNAPYPNCRSKNRGIQNF</sequence>
<organism evidence="1 2">
    <name type="scientific">Callosobruchus maculatus</name>
    <name type="common">Southern cowpea weevil</name>
    <name type="synonym">Pulse bruchid</name>
    <dbReference type="NCBI Taxonomy" id="64391"/>
    <lineage>
        <taxon>Eukaryota</taxon>
        <taxon>Metazoa</taxon>
        <taxon>Ecdysozoa</taxon>
        <taxon>Arthropoda</taxon>
        <taxon>Hexapoda</taxon>
        <taxon>Insecta</taxon>
        <taxon>Pterygota</taxon>
        <taxon>Neoptera</taxon>
        <taxon>Endopterygota</taxon>
        <taxon>Coleoptera</taxon>
        <taxon>Polyphaga</taxon>
        <taxon>Cucujiformia</taxon>
        <taxon>Chrysomeloidea</taxon>
        <taxon>Chrysomelidae</taxon>
        <taxon>Bruchinae</taxon>
        <taxon>Bruchini</taxon>
        <taxon>Callosobruchus</taxon>
    </lineage>
</organism>
<dbReference type="EMBL" id="CAACVG010008422">
    <property type="protein sequence ID" value="VEN49726.1"/>
    <property type="molecule type" value="Genomic_DNA"/>
</dbReference>
<gene>
    <name evidence="1" type="ORF">CALMAC_LOCUS10751</name>
</gene>
<accession>A0A653CPM7</accession>
<reference evidence="1 2" key="1">
    <citation type="submission" date="2019-01" db="EMBL/GenBank/DDBJ databases">
        <authorList>
            <person name="Sayadi A."/>
        </authorList>
    </citation>
    <scope>NUCLEOTIDE SEQUENCE [LARGE SCALE GENOMIC DNA]</scope>
</reference>
<dbReference type="AlphaFoldDB" id="A0A653CPM7"/>
<evidence type="ECO:0000313" key="2">
    <source>
        <dbReference type="Proteomes" id="UP000410492"/>
    </source>
</evidence>
<name>A0A653CPM7_CALMS</name>